<dbReference type="Pfam" id="PF08031">
    <property type="entry name" value="BBE"/>
    <property type="match status" value="1"/>
</dbReference>
<evidence type="ECO:0000313" key="5">
    <source>
        <dbReference type="EMBL" id="KAJ7028657.1"/>
    </source>
</evidence>
<comment type="similarity">
    <text evidence="1">Belongs to the oxygen-dependent FAD-linked oxidoreductase family.</text>
</comment>
<accession>A0AAD6WXB0</accession>
<feature type="transmembrane region" description="Helical" evidence="3">
    <location>
        <begin position="6"/>
        <end position="32"/>
    </location>
</feature>
<proteinExistence type="inferred from homology"/>
<evidence type="ECO:0000313" key="6">
    <source>
        <dbReference type="Proteomes" id="UP001218188"/>
    </source>
</evidence>
<dbReference type="GO" id="GO:0071949">
    <property type="term" value="F:FAD binding"/>
    <property type="evidence" value="ECO:0007669"/>
    <property type="project" value="InterPro"/>
</dbReference>
<dbReference type="InterPro" id="IPR012951">
    <property type="entry name" value="BBE"/>
</dbReference>
<evidence type="ECO:0000256" key="1">
    <source>
        <dbReference type="ARBA" id="ARBA00005466"/>
    </source>
</evidence>
<dbReference type="GO" id="GO:0016491">
    <property type="term" value="F:oxidoreductase activity"/>
    <property type="evidence" value="ECO:0007669"/>
    <property type="project" value="UniProtKB-KW"/>
</dbReference>
<keyword evidence="3" id="KW-1133">Transmembrane helix</keyword>
<comment type="caution">
    <text evidence="5">The sequence shown here is derived from an EMBL/GenBank/DDBJ whole genome shotgun (WGS) entry which is preliminary data.</text>
</comment>
<feature type="domain" description="FAD-binding PCMH-type" evidence="4">
    <location>
        <begin position="139"/>
        <end position="325"/>
    </location>
</feature>
<dbReference type="PANTHER" id="PTHR13878:SF91">
    <property type="entry name" value="FAD BINDING DOMAIN PROTEIN (AFU_ORTHOLOGUE AFUA_6G12070)-RELATED"/>
    <property type="match status" value="1"/>
</dbReference>
<dbReference type="SUPFAM" id="SSF56176">
    <property type="entry name" value="FAD-binding/transporter-associated domain-like"/>
    <property type="match status" value="1"/>
</dbReference>
<reference evidence="5" key="1">
    <citation type="submission" date="2023-03" db="EMBL/GenBank/DDBJ databases">
        <title>Massive genome expansion in bonnet fungi (Mycena s.s.) driven by repeated elements and novel gene families across ecological guilds.</title>
        <authorList>
            <consortium name="Lawrence Berkeley National Laboratory"/>
            <person name="Harder C.B."/>
            <person name="Miyauchi S."/>
            <person name="Viragh M."/>
            <person name="Kuo A."/>
            <person name="Thoen E."/>
            <person name="Andreopoulos B."/>
            <person name="Lu D."/>
            <person name="Skrede I."/>
            <person name="Drula E."/>
            <person name="Henrissat B."/>
            <person name="Morin E."/>
            <person name="Kohler A."/>
            <person name="Barry K."/>
            <person name="LaButti K."/>
            <person name="Morin E."/>
            <person name="Salamov A."/>
            <person name="Lipzen A."/>
            <person name="Mereny Z."/>
            <person name="Hegedus B."/>
            <person name="Baldrian P."/>
            <person name="Stursova M."/>
            <person name="Weitz H."/>
            <person name="Taylor A."/>
            <person name="Grigoriev I.V."/>
            <person name="Nagy L.G."/>
            <person name="Martin F."/>
            <person name="Kauserud H."/>
        </authorList>
    </citation>
    <scope>NUCLEOTIDE SEQUENCE</scope>
    <source>
        <strain evidence="5">CBHHK200</strain>
    </source>
</reference>
<dbReference type="AlphaFoldDB" id="A0AAD6WXB0"/>
<dbReference type="EMBL" id="JARJCM010000110">
    <property type="protein sequence ID" value="KAJ7028657.1"/>
    <property type="molecule type" value="Genomic_DNA"/>
</dbReference>
<keyword evidence="6" id="KW-1185">Reference proteome</keyword>
<dbReference type="PROSITE" id="PS51387">
    <property type="entry name" value="FAD_PCMH"/>
    <property type="match status" value="1"/>
</dbReference>
<dbReference type="Pfam" id="PF01565">
    <property type="entry name" value="FAD_binding_4"/>
    <property type="match status" value="1"/>
</dbReference>
<dbReference type="Gene3D" id="3.30.465.10">
    <property type="match status" value="2"/>
</dbReference>
<evidence type="ECO:0000256" key="3">
    <source>
        <dbReference type="SAM" id="Phobius"/>
    </source>
</evidence>
<organism evidence="5 6">
    <name type="scientific">Mycena alexandri</name>
    <dbReference type="NCBI Taxonomy" id="1745969"/>
    <lineage>
        <taxon>Eukaryota</taxon>
        <taxon>Fungi</taxon>
        <taxon>Dikarya</taxon>
        <taxon>Basidiomycota</taxon>
        <taxon>Agaricomycotina</taxon>
        <taxon>Agaricomycetes</taxon>
        <taxon>Agaricomycetidae</taxon>
        <taxon>Agaricales</taxon>
        <taxon>Marasmiineae</taxon>
        <taxon>Mycenaceae</taxon>
        <taxon>Mycena</taxon>
    </lineage>
</organism>
<name>A0AAD6WXB0_9AGAR</name>
<sequence>MSDDASLPHCACIMVSFIAAGLVLTALSVASIENIPSKHGKAPSSAQDRSLAAASCKCYPGDACWPTATEWSSLNTTVGGRLVATVPLAAACHDDQWARYDNTTCTALQNSWVDPETHYLSSSSVMAPFFANQSCDPFLPESAQCVVGTYIQHAINVTSADDVSAGIQFATKYNIRLVVRNTGHDYNGKSTGSGALGLWLHHLKGISISDWSDSHYTGKAIKLGAGVQGSEAYEAADAAGLQVVGGECPTVGIAGGYTQGGGHSALASKHGLAADQTLEWEVVTGTGKHLVANRQSNTDLYWALSGGGGGTYGVVLSVTSQAHLDTATSAMNMTFFASDTTQDAYYEAIEYFHSTLPAIVDSGAMAVWIFTNTSFLISPITAPDVPVTDLKTYLAPFETKLNELNITFTSYYAQFDSYLNSFNAMFSPIEVSIAQYGGRLIPRSVVENNNTALTQAYREINNLGGQFIGVGVNVSKAVVGDVYNAVNPGWRDAVIHTVITTPWSFEAPWSEMLANQRLMTNEMLPKLAALTPNGSAYLNEADFRQPDWKSVFYGTNYDDLLAVKNKYDPNHLFYAVTAVGSDHWTVEHDGTGKMCLA</sequence>
<keyword evidence="3" id="KW-0812">Transmembrane</keyword>
<dbReference type="InterPro" id="IPR050432">
    <property type="entry name" value="FAD-linked_Oxidoreductases_BP"/>
</dbReference>
<keyword evidence="2" id="KW-0560">Oxidoreductase</keyword>
<evidence type="ECO:0000259" key="4">
    <source>
        <dbReference type="PROSITE" id="PS51387"/>
    </source>
</evidence>
<dbReference type="Proteomes" id="UP001218188">
    <property type="component" value="Unassembled WGS sequence"/>
</dbReference>
<keyword evidence="3" id="KW-0472">Membrane</keyword>
<dbReference type="PANTHER" id="PTHR13878">
    <property type="entry name" value="GULONOLACTONE OXIDASE"/>
    <property type="match status" value="1"/>
</dbReference>
<evidence type="ECO:0000256" key="2">
    <source>
        <dbReference type="ARBA" id="ARBA00023002"/>
    </source>
</evidence>
<gene>
    <name evidence="5" type="ORF">C8F04DRAFT_1118804</name>
</gene>
<dbReference type="InterPro" id="IPR016169">
    <property type="entry name" value="FAD-bd_PCMH_sub2"/>
</dbReference>
<protein>
    <submittedName>
        <fullName evidence="5">FAD binding domain protein</fullName>
    </submittedName>
</protein>
<dbReference type="InterPro" id="IPR016166">
    <property type="entry name" value="FAD-bd_PCMH"/>
</dbReference>
<dbReference type="InterPro" id="IPR036318">
    <property type="entry name" value="FAD-bd_PCMH-like_sf"/>
</dbReference>
<dbReference type="InterPro" id="IPR006094">
    <property type="entry name" value="Oxid_FAD_bind_N"/>
</dbReference>